<sequence>MLITATTSPFSTGIAETSDQTALSAPLSGVKQSHQRLFMSQLRTRAKIHGNACLEALKTRFAVYWANVPEQGSIVSRVETLLFQFEQQDLLGITARELREVLLENNLRINTTTASSALATARVEVPAQEQQWIDAHWENASHKPGSQAWLQSLLQLEGCPDLKPSVMRRALLNVGVSISTSMLSDIAVATKVQVPARHETLIKAWWDSFAEEDCLMSKLVMLLRLPAYQQLAVTVRQLQVALAKIGVKVSREMMISARAAFRSKISLQQQAWFDANRAMFAGYTLGDKIENLLRHGKPPLMMPAQLWNMLRNAGEQVSFAMVRQAMRGVKAAANVIVTADQERVIIAAWHKLCQSNISLVKLLGTILIQHGHLGITSVHLKQALNKADISVSNVALGLALAAVKAAPTAEELSWIRPAWANINHEKMMEFRIRDLLTQSGLVQEITPAKLQRIMWEAGEDICIKTCINALNGFGFSRSLASQPEPLLTDEDQELDDILNMSLEMNDALTSNQPVASNDSRWIGVL</sequence>
<protein>
    <submittedName>
        <fullName evidence="1">Uncharacterized protein</fullName>
    </submittedName>
</protein>
<gene>
    <name evidence="1" type="ORF">HA50_17170</name>
</gene>
<dbReference type="Proteomes" id="UP000193749">
    <property type="component" value="Unassembled WGS sequence"/>
</dbReference>
<comment type="caution">
    <text evidence="1">The sequence shown here is derived from an EMBL/GenBank/DDBJ whole genome shotgun (WGS) entry which is preliminary data.</text>
</comment>
<dbReference type="EMBL" id="MLJI01000001">
    <property type="protein sequence ID" value="ORM94979.1"/>
    <property type="molecule type" value="Genomic_DNA"/>
</dbReference>
<organism evidence="1 2">
    <name type="scientific">Pantoea cypripedii</name>
    <name type="common">Pectobacterium cypripedii</name>
    <name type="synonym">Erwinia cypripedii</name>
    <dbReference type="NCBI Taxonomy" id="55209"/>
    <lineage>
        <taxon>Bacteria</taxon>
        <taxon>Pseudomonadati</taxon>
        <taxon>Pseudomonadota</taxon>
        <taxon>Gammaproteobacteria</taxon>
        <taxon>Enterobacterales</taxon>
        <taxon>Erwiniaceae</taxon>
        <taxon>Pantoea</taxon>
    </lineage>
</organism>
<reference evidence="1 2" key="1">
    <citation type="journal article" date="2017" name="Antonie Van Leeuwenhoek">
        <title>Phylogenomic resolution of the bacterial genus Pantoea and its relationship with Erwinia and Tatumella.</title>
        <authorList>
            <person name="Palmer M."/>
            <person name="Steenkamp E.T."/>
            <person name="Coetzee M.P."/>
            <person name="Chan W.Y."/>
            <person name="van Zyl E."/>
            <person name="De Maayer P."/>
            <person name="Coutinho T.A."/>
            <person name="Blom J."/>
            <person name="Smits T.H."/>
            <person name="Duffy B."/>
            <person name="Venter S.N."/>
        </authorList>
    </citation>
    <scope>NUCLEOTIDE SEQUENCE [LARGE SCALE GENOMIC DNA]</scope>
    <source>
        <strain evidence="1 2">LMG 2657</strain>
    </source>
</reference>
<evidence type="ECO:0000313" key="1">
    <source>
        <dbReference type="EMBL" id="ORM94979.1"/>
    </source>
</evidence>
<dbReference type="OrthoDB" id="6643255at2"/>
<name>A0A1X1EY92_PANCY</name>
<keyword evidence="2" id="KW-1185">Reference proteome</keyword>
<proteinExistence type="predicted"/>
<dbReference type="AlphaFoldDB" id="A0A1X1EY92"/>
<dbReference type="RefSeq" id="WP_084876802.1">
    <property type="nucleotide sequence ID" value="NZ_JAGGMY010000001.1"/>
</dbReference>
<evidence type="ECO:0000313" key="2">
    <source>
        <dbReference type="Proteomes" id="UP000193749"/>
    </source>
</evidence>
<accession>A0A1X1EY92</accession>
<dbReference type="STRING" id="55209.HA50_17170"/>